<evidence type="ECO:0000256" key="3">
    <source>
        <dbReference type="ARBA" id="ARBA00023015"/>
    </source>
</evidence>
<reference evidence="9" key="1">
    <citation type="submission" date="2025-08" db="UniProtKB">
        <authorList>
            <consortium name="RefSeq"/>
        </authorList>
    </citation>
    <scope>IDENTIFICATION</scope>
</reference>
<comment type="function">
    <text evidence="5">Involved in transvection phenomena (= synapsis-dependent gene expression), where the synaptic pairing of chromosomes carrying genes with which zeste interacts influences the expression of these genes. Zeste binds to DNA and stimulates transcription from a nearby promoter.</text>
</comment>
<keyword evidence="8" id="KW-1185">Reference proteome</keyword>
<evidence type="ECO:0000256" key="2">
    <source>
        <dbReference type="ARBA" id="ARBA00016807"/>
    </source>
</evidence>
<feature type="domain" description="Myb/SANT-like DNA-binding" evidence="7">
    <location>
        <begin position="12"/>
        <end position="81"/>
    </location>
</feature>
<sequence>MDGKKIMYSPFEKQVFKEVFAKFSAALNNDTIRGNRPDARQERTNIWEKITSEFNSVEGVNKRTMQQCKKLLQNMKTERKEVKKVIRKNYFDTGNKQPIPLPHPETDVLDNSNFLVMPIEGTLDSDMMGDLHLSNVELCESPTSKPTNSASNMYSIGLSGWVNAVILSNILYENTSILQTMVIA</sequence>
<protein>
    <recommendedName>
        <fullName evidence="2">Regulatory protein zeste</fullName>
    </recommendedName>
</protein>
<evidence type="ECO:0000256" key="5">
    <source>
        <dbReference type="ARBA" id="ARBA00025466"/>
    </source>
</evidence>
<accession>A0A3Q0IZC2</accession>
<dbReference type="PaxDb" id="121845-A0A3Q0IZC2"/>
<keyword evidence="3" id="KW-0805">Transcription regulation</keyword>
<proteinExistence type="predicted"/>
<dbReference type="RefSeq" id="XP_026681549.1">
    <property type="nucleotide sequence ID" value="XM_026825748.1"/>
</dbReference>
<feature type="coiled-coil region" evidence="6">
    <location>
        <begin position="61"/>
        <end position="88"/>
    </location>
</feature>
<organism evidence="8 9">
    <name type="scientific">Diaphorina citri</name>
    <name type="common">Asian citrus psyllid</name>
    <dbReference type="NCBI Taxonomy" id="121845"/>
    <lineage>
        <taxon>Eukaryota</taxon>
        <taxon>Metazoa</taxon>
        <taxon>Ecdysozoa</taxon>
        <taxon>Arthropoda</taxon>
        <taxon>Hexapoda</taxon>
        <taxon>Insecta</taxon>
        <taxon>Pterygota</taxon>
        <taxon>Neoptera</taxon>
        <taxon>Paraneoptera</taxon>
        <taxon>Hemiptera</taxon>
        <taxon>Sternorrhyncha</taxon>
        <taxon>Psylloidea</taxon>
        <taxon>Psyllidae</taxon>
        <taxon>Diaphorininae</taxon>
        <taxon>Diaphorina</taxon>
    </lineage>
</organism>
<dbReference type="GeneID" id="113468664"/>
<comment type="subunit">
    <text evidence="1">Self-associates forming complexes of several hundred monomers.</text>
</comment>
<evidence type="ECO:0000256" key="6">
    <source>
        <dbReference type="SAM" id="Coils"/>
    </source>
</evidence>
<dbReference type="Proteomes" id="UP000079169">
    <property type="component" value="Unplaced"/>
</dbReference>
<keyword evidence="4" id="KW-0804">Transcription</keyword>
<evidence type="ECO:0000256" key="4">
    <source>
        <dbReference type="ARBA" id="ARBA00023163"/>
    </source>
</evidence>
<evidence type="ECO:0000259" key="7">
    <source>
        <dbReference type="Pfam" id="PF13873"/>
    </source>
</evidence>
<name>A0A3Q0IZC2_DIACI</name>
<dbReference type="KEGG" id="dci:113468664"/>
<dbReference type="AlphaFoldDB" id="A0A3Q0IZC2"/>
<dbReference type="Pfam" id="PF13873">
    <property type="entry name" value="Myb_DNA-bind_5"/>
    <property type="match status" value="1"/>
</dbReference>
<evidence type="ECO:0000256" key="1">
    <source>
        <dbReference type="ARBA" id="ARBA00011764"/>
    </source>
</evidence>
<dbReference type="InterPro" id="IPR028002">
    <property type="entry name" value="Myb_DNA-bind_5"/>
</dbReference>
<evidence type="ECO:0000313" key="8">
    <source>
        <dbReference type="Proteomes" id="UP000079169"/>
    </source>
</evidence>
<gene>
    <name evidence="9" type="primary">LOC113468664</name>
</gene>
<keyword evidence="6" id="KW-0175">Coiled coil</keyword>
<evidence type="ECO:0000313" key="9">
    <source>
        <dbReference type="RefSeq" id="XP_026681549.1"/>
    </source>
</evidence>